<evidence type="ECO:0000256" key="3">
    <source>
        <dbReference type="ARBA" id="ARBA00022679"/>
    </source>
</evidence>
<dbReference type="CDD" id="cd00180">
    <property type="entry name" value="PKc"/>
    <property type="match status" value="1"/>
</dbReference>
<dbReference type="GO" id="GO:0005737">
    <property type="term" value="C:cytoplasm"/>
    <property type="evidence" value="ECO:0007669"/>
    <property type="project" value="TreeGrafter"/>
</dbReference>
<dbReference type="EMBL" id="NIZV01000453">
    <property type="protein sequence ID" value="RSL89259.1"/>
    <property type="molecule type" value="Genomic_DNA"/>
</dbReference>
<dbReference type="InterPro" id="IPR053235">
    <property type="entry name" value="Ser_Thr_kinase"/>
</dbReference>
<dbReference type="EC" id="2.7.11.1" evidence="1"/>
<feature type="binding site" evidence="9">
    <location>
        <position position="164"/>
    </location>
    <ligand>
        <name>ATP</name>
        <dbReference type="ChEBI" id="CHEBI:30616"/>
    </ligand>
</feature>
<keyword evidence="5" id="KW-0418">Kinase</keyword>
<name>A0A428SHL9_9HYPO</name>
<dbReference type="PANTHER" id="PTHR24361">
    <property type="entry name" value="MITOGEN-ACTIVATED KINASE KINASE KINASE"/>
    <property type="match status" value="1"/>
</dbReference>
<keyword evidence="6 9" id="KW-0067">ATP-binding</keyword>
<comment type="catalytic activity">
    <reaction evidence="8">
        <text>L-seryl-[protein] + ATP = O-phospho-L-seryl-[protein] + ADP + H(+)</text>
        <dbReference type="Rhea" id="RHEA:17989"/>
        <dbReference type="Rhea" id="RHEA-COMP:9863"/>
        <dbReference type="Rhea" id="RHEA-COMP:11604"/>
        <dbReference type="ChEBI" id="CHEBI:15378"/>
        <dbReference type="ChEBI" id="CHEBI:29999"/>
        <dbReference type="ChEBI" id="CHEBI:30616"/>
        <dbReference type="ChEBI" id="CHEBI:83421"/>
        <dbReference type="ChEBI" id="CHEBI:456216"/>
        <dbReference type="EC" id="2.7.11.1"/>
    </reaction>
</comment>
<feature type="domain" description="Protein kinase" evidence="10">
    <location>
        <begin position="136"/>
        <end position="392"/>
    </location>
</feature>
<dbReference type="GO" id="GO:0005524">
    <property type="term" value="F:ATP binding"/>
    <property type="evidence" value="ECO:0007669"/>
    <property type="project" value="UniProtKB-UniRule"/>
</dbReference>
<dbReference type="Gene3D" id="1.10.510.10">
    <property type="entry name" value="Transferase(Phosphotransferase) domain 1"/>
    <property type="match status" value="1"/>
</dbReference>
<evidence type="ECO:0000256" key="8">
    <source>
        <dbReference type="ARBA" id="ARBA00048679"/>
    </source>
</evidence>
<dbReference type="GO" id="GO:0004674">
    <property type="term" value="F:protein serine/threonine kinase activity"/>
    <property type="evidence" value="ECO:0007669"/>
    <property type="project" value="UniProtKB-KW"/>
</dbReference>
<evidence type="ECO:0000256" key="6">
    <source>
        <dbReference type="ARBA" id="ARBA00022840"/>
    </source>
</evidence>
<evidence type="ECO:0000256" key="2">
    <source>
        <dbReference type="ARBA" id="ARBA00022527"/>
    </source>
</evidence>
<dbReference type="Pfam" id="PF00069">
    <property type="entry name" value="Pkinase"/>
    <property type="match status" value="1"/>
</dbReference>
<comment type="catalytic activity">
    <reaction evidence="7">
        <text>L-threonyl-[protein] + ATP = O-phospho-L-threonyl-[protein] + ADP + H(+)</text>
        <dbReference type="Rhea" id="RHEA:46608"/>
        <dbReference type="Rhea" id="RHEA-COMP:11060"/>
        <dbReference type="Rhea" id="RHEA-COMP:11605"/>
        <dbReference type="ChEBI" id="CHEBI:15378"/>
        <dbReference type="ChEBI" id="CHEBI:30013"/>
        <dbReference type="ChEBI" id="CHEBI:30616"/>
        <dbReference type="ChEBI" id="CHEBI:61977"/>
        <dbReference type="ChEBI" id="CHEBI:456216"/>
        <dbReference type="EC" id="2.7.11.1"/>
    </reaction>
</comment>
<proteinExistence type="predicted"/>
<dbReference type="InterPro" id="IPR011009">
    <property type="entry name" value="Kinase-like_dom_sf"/>
</dbReference>
<evidence type="ECO:0000313" key="11">
    <source>
        <dbReference type="EMBL" id="RSL89259.1"/>
    </source>
</evidence>
<protein>
    <recommendedName>
        <fullName evidence="1">non-specific serine/threonine protein kinase</fullName>
        <ecNumber evidence="1">2.7.11.1</ecNumber>
    </recommendedName>
</protein>
<dbReference type="PROSITE" id="PS50011">
    <property type="entry name" value="PROTEIN_KINASE_DOM"/>
    <property type="match status" value="1"/>
</dbReference>
<dbReference type="InterPro" id="IPR017441">
    <property type="entry name" value="Protein_kinase_ATP_BS"/>
</dbReference>
<evidence type="ECO:0000256" key="4">
    <source>
        <dbReference type="ARBA" id="ARBA00022741"/>
    </source>
</evidence>
<evidence type="ECO:0000256" key="1">
    <source>
        <dbReference type="ARBA" id="ARBA00012513"/>
    </source>
</evidence>
<reference evidence="11 12" key="1">
    <citation type="submission" date="2017-06" db="EMBL/GenBank/DDBJ databases">
        <title>Cmopartive genomic analysis of Ambrosia Fusariam Clade fungi.</title>
        <authorList>
            <person name="Stajich J.E."/>
            <person name="Carrillo J."/>
            <person name="Kijimoto T."/>
            <person name="Eskalen A."/>
            <person name="O'Donnell K."/>
            <person name="Kasson M."/>
        </authorList>
    </citation>
    <scope>NUCLEOTIDE SEQUENCE [LARGE SCALE GENOMIC DNA]</scope>
    <source>
        <strain evidence="11 12">NRRL 20438</strain>
    </source>
</reference>
<dbReference type="Proteomes" id="UP000288429">
    <property type="component" value="Unassembled WGS sequence"/>
</dbReference>
<keyword evidence="12" id="KW-1185">Reference proteome</keyword>
<dbReference type="PROSITE" id="PS00107">
    <property type="entry name" value="PROTEIN_KINASE_ATP"/>
    <property type="match status" value="1"/>
</dbReference>
<dbReference type="Gene3D" id="3.30.200.20">
    <property type="entry name" value="Phosphorylase Kinase, domain 1"/>
    <property type="match status" value="1"/>
</dbReference>
<dbReference type="SMART" id="SM00220">
    <property type="entry name" value="S_TKc"/>
    <property type="match status" value="1"/>
</dbReference>
<keyword evidence="2" id="KW-0723">Serine/threonine-protein kinase</keyword>
<gene>
    <name evidence="11" type="ORF">CDV31_015907</name>
</gene>
<keyword evidence="3" id="KW-0808">Transferase</keyword>
<keyword evidence="4 9" id="KW-0547">Nucleotide-binding</keyword>
<comment type="caution">
    <text evidence="11">The sequence shown here is derived from an EMBL/GenBank/DDBJ whole genome shotgun (WGS) entry which is preliminary data.</text>
</comment>
<evidence type="ECO:0000256" key="7">
    <source>
        <dbReference type="ARBA" id="ARBA00047899"/>
    </source>
</evidence>
<dbReference type="AlphaFoldDB" id="A0A428SHL9"/>
<dbReference type="PANTHER" id="PTHR24361:SF433">
    <property type="entry name" value="PROTEIN KINASE DOMAIN-CONTAINING PROTEIN"/>
    <property type="match status" value="1"/>
</dbReference>
<evidence type="ECO:0000259" key="10">
    <source>
        <dbReference type="PROSITE" id="PS50011"/>
    </source>
</evidence>
<organism evidence="11 12">
    <name type="scientific">Fusarium ambrosium</name>
    <dbReference type="NCBI Taxonomy" id="131363"/>
    <lineage>
        <taxon>Eukaryota</taxon>
        <taxon>Fungi</taxon>
        <taxon>Dikarya</taxon>
        <taxon>Ascomycota</taxon>
        <taxon>Pezizomycotina</taxon>
        <taxon>Sordariomycetes</taxon>
        <taxon>Hypocreomycetidae</taxon>
        <taxon>Hypocreales</taxon>
        <taxon>Nectriaceae</taxon>
        <taxon>Fusarium</taxon>
        <taxon>Fusarium solani species complex</taxon>
    </lineage>
</organism>
<sequence>MKKTTYLSRTWKFGPVVTFSHFVNRLDNPQEVGLSEAFEKVIGRTYVQSASDRAQTYINEKRISGGIHVLNDAVTAVTFGHQRYRVEYARFSRSEAYQDRLYEYLQDVVGTQTSQSTLALTPTPAGNGGIKVGQWTLTTGTVGHGASGRVSVAVNDKGKVVALKRMTVGQDRRWAQELQRKLDMLTSLARSQDEDRILGLVEMITDDDKGINRTADLWLILEPAVAETLHSAYVKGVFGKGDERLSISGVILLDLLGATDFMHRNGWLHGDIKPTNVGIRTWTREVKSIVLFDLDGAQKTPAPGQQLPATLGAGGTIGWLSPEREMTGYTEKTDVWAIGVTALWLIHRRHPWNSSYNPWRRGDPASERIRPHFQKMYKEGVASLADMTNIDG</sequence>
<dbReference type="SUPFAM" id="SSF56112">
    <property type="entry name" value="Protein kinase-like (PK-like)"/>
    <property type="match status" value="1"/>
</dbReference>
<accession>A0A428SHL9</accession>
<dbReference type="InterPro" id="IPR000719">
    <property type="entry name" value="Prot_kinase_dom"/>
</dbReference>
<evidence type="ECO:0000256" key="9">
    <source>
        <dbReference type="PROSITE-ProRule" id="PRU10141"/>
    </source>
</evidence>
<evidence type="ECO:0000256" key="5">
    <source>
        <dbReference type="ARBA" id="ARBA00022777"/>
    </source>
</evidence>
<evidence type="ECO:0000313" key="12">
    <source>
        <dbReference type="Proteomes" id="UP000288429"/>
    </source>
</evidence>